<dbReference type="Pfam" id="PF11901">
    <property type="entry name" value="DM9"/>
    <property type="match status" value="3"/>
</dbReference>
<proteinExistence type="predicted"/>
<dbReference type="AlphaFoldDB" id="A0A166BCM8"/>
<dbReference type="PANTHER" id="PTHR31649">
    <property type="entry name" value="AGAP009604-PA"/>
    <property type="match status" value="1"/>
</dbReference>
<gene>
    <name evidence="1" type="ORF">EXIGLDRAFT_745820</name>
</gene>
<accession>A0A166BCM8</accession>
<dbReference type="EMBL" id="KV425904">
    <property type="protein sequence ID" value="KZV99959.1"/>
    <property type="molecule type" value="Genomic_DNA"/>
</dbReference>
<organism evidence="1 2">
    <name type="scientific">Exidia glandulosa HHB12029</name>
    <dbReference type="NCBI Taxonomy" id="1314781"/>
    <lineage>
        <taxon>Eukaryota</taxon>
        <taxon>Fungi</taxon>
        <taxon>Dikarya</taxon>
        <taxon>Basidiomycota</taxon>
        <taxon>Agaricomycotina</taxon>
        <taxon>Agaricomycetes</taxon>
        <taxon>Auriculariales</taxon>
        <taxon>Exidiaceae</taxon>
        <taxon>Exidia</taxon>
    </lineage>
</organism>
<protein>
    <submittedName>
        <fullName evidence="1">Uncharacterized protein</fullName>
    </submittedName>
</protein>
<evidence type="ECO:0000313" key="1">
    <source>
        <dbReference type="EMBL" id="KZV99959.1"/>
    </source>
</evidence>
<sequence>MSSNGLPAGFRWVHASNGSIPPDAVVAGKDKSGEVLHVARVSAGNRATDIGKCGSHLRGAVTASGGREHFHNNYEVLCGRSPNLKWVEHTGAFDLTKLSAGHAPIIGGKDSNGATLFITRIRMGSSDAAQSRSTSIGVQPGKVSALMQGASAAFNGQEYTAQKYEVLVHEYEGFSWIQIHRDPIPSGAIPAGHENGNTLYVARAFFIAGGPGGQKSIQVGKAGPHIKGASFSYGKGYGEILKDDVEIFVGDSSKVKWVSHSGPAEFDDIKGNPVLGGMDFGSHTLFIARVPYNDDLQVGKASVALLEGMHFSYSGQEIMRNDYEIMCYK</sequence>
<keyword evidence="2" id="KW-1185">Reference proteome</keyword>
<dbReference type="PANTHER" id="PTHR31649:SF1">
    <property type="entry name" value="FARNESOIC ACID O-METHYL TRANSFERASE DOMAIN-CONTAINING PROTEIN"/>
    <property type="match status" value="1"/>
</dbReference>
<name>A0A166BCM8_EXIGL</name>
<evidence type="ECO:0000313" key="2">
    <source>
        <dbReference type="Proteomes" id="UP000077266"/>
    </source>
</evidence>
<reference evidence="1 2" key="1">
    <citation type="journal article" date="2016" name="Mol. Biol. Evol.">
        <title>Comparative Genomics of Early-Diverging Mushroom-Forming Fungi Provides Insights into the Origins of Lignocellulose Decay Capabilities.</title>
        <authorList>
            <person name="Nagy L.G."/>
            <person name="Riley R."/>
            <person name="Tritt A."/>
            <person name="Adam C."/>
            <person name="Daum C."/>
            <person name="Floudas D."/>
            <person name="Sun H."/>
            <person name="Yadav J.S."/>
            <person name="Pangilinan J."/>
            <person name="Larsson K.H."/>
            <person name="Matsuura K."/>
            <person name="Barry K."/>
            <person name="Labutti K."/>
            <person name="Kuo R."/>
            <person name="Ohm R.A."/>
            <person name="Bhattacharya S.S."/>
            <person name="Shirouzu T."/>
            <person name="Yoshinaga Y."/>
            <person name="Martin F.M."/>
            <person name="Grigoriev I.V."/>
            <person name="Hibbett D.S."/>
        </authorList>
    </citation>
    <scope>NUCLEOTIDE SEQUENCE [LARGE SCALE GENOMIC DNA]</scope>
    <source>
        <strain evidence="1 2">HHB12029</strain>
    </source>
</reference>
<dbReference type="InParanoid" id="A0A166BCM8"/>
<dbReference type="SMART" id="SM00696">
    <property type="entry name" value="DM9"/>
    <property type="match status" value="3"/>
</dbReference>
<dbReference type="Proteomes" id="UP000077266">
    <property type="component" value="Unassembled WGS sequence"/>
</dbReference>
<dbReference type="OrthoDB" id="2142040at2759"/>
<dbReference type="InterPro" id="IPR006616">
    <property type="entry name" value="DM9_repeat"/>
</dbReference>